<organism evidence="2 3">
    <name type="scientific">Segatella bryantii</name>
    <name type="common">Prevotella bryantii</name>
    <dbReference type="NCBI Taxonomy" id="77095"/>
    <lineage>
        <taxon>Bacteria</taxon>
        <taxon>Pseudomonadati</taxon>
        <taxon>Bacteroidota</taxon>
        <taxon>Bacteroidia</taxon>
        <taxon>Bacteroidales</taxon>
        <taxon>Prevotellaceae</taxon>
        <taxon>Segatella</taxon>
    </lineage>
</organism>
<dbReference type="AlphaFoldDB" id="A0AA37MKN8"/>
<dbReference type="Gene3D" id="3.10.450.50">
    <property type="match status" value="1"/>
</dbReference>
<evidence type="ECO:0000256" key="1">
    <source>
        <dbReference type="SAM" id="SignalP"/>
    </source>
</evidence>
<evidence type="ECO:0008006" key="4">
    <source>
        <dbReference type="Google" id="ProtNLM"/>
    </source>
</evidence>
<protein>
    <recommendedName>
        <fullName evidence="4">Lipoprotein</fullName>
    </recommendedName>
</protein>
<sequence length="137" mass="16007">MLNKIIIIATMVLTLTSCSVSNTDQSIHELISDMYNKSLYNDYAYLKAHCTDKMLKKLQDKYDYDCDSGDCYAVWLFRTGFNDGEGTSKIICIKPLGDSWYRYDFYDEGHQGANKIKVIEKKGKWYFDDIVKIYEKE</sequence>
<dbReference type="Proteomes" id="UP000887043">
    <property type="component" value="Unassembled WGS sequence"/>
</dbReference>
<accession>A0AA37MKN8</accession>
<feature type="chain" id="PRO_5041401318" description="Lipoprotein" evidence="1">
    <location>
        <begin position="23"/>
        <end position="137"/>
    </location>
</feature>
<evidence type="ECO:0000313" key="3">
    <source>
        <dbReference type="Proteomes" id="UP000887043"/>
    </source>
</evidence>
<keyword evidence="1" id="KW-0732">Signal</keyword>
<comment type="caution">
    <text evidence="2">The sequence shown here is derived from an EMBL/GenBank/DDBJ whole genome shotgun (WGS) entry which is preliminary data.</text>
</comment>
<dbReference type="PROSITE" id="PS51257">
    <property type="entry name" value="PROKAR_LIPOPROTEIN"/>
    <property type="match status" value="1"/>
</dbReference>
<dbReference type="EMBL" id="BPTR01000001">
    <property type="protein sequence ID" value="GJG26964.1"/>
    <property type="molecule type" value="Genomic_DNA"/>
</dbReference>
<name>A0AA37MKN8_SEGBR</name>
<evidence type="ECO:0000313" key="2">
    <source>
        <dbReference type="EMBL" id="GJG26964.1"/>
    </source>
</evidence>
<feature type="signal peptide" evidence="1">
    <location>
        <begin position="1"/>
        <end position="22"/>
    </location>
</feature>
<dbReference type="RefSeq" id="WP_006281391.1">
    <property type="nucleotide sequence ID" value="NZ_BPTR01000001.1"/>
</dbReference>
<proteinExistence type="predicted"/>
<gene>
    <name evidence="2" type="ORF">PRRU23_06640</name>
</gene>
<reference evidence="2" key="1">
    <citation type="submission" date="2021-08" db="EMBL/GenBank/DDBJ databases">
        <title>Prevotella lacticifex sp. nov., isolated from rumen of cow.</title>
        <authorList>
            <person name="Shinkai T."/>
            <person name="Ikeyama N."/>
            <person name="Kumagai M."/>
            <person name="Ohmori H."/>
            <person name="Sakamoto M."/>
            <person name="Ohkuma M."/>
            <person name="Mitsumori M."/>
        </authorList>
    </citation>
    <scope>NUCLEOTIDE SEQUENCE</scope>
    <source>
        <strain evidence="2">DSM 11371</strain>
    </source>
</reference>